<keyword evidence="6" id="KW-1185">Reference proteome</keyword>
<evidence type="ECO:0000256" key="1">
    <source>
        <dbReference type="ARBA" id="ARBA00006484"/>
    </source>
</evidence>
<dbReference type="AlphaFoldDB" id="A0A7D5P0R8"/>
<dbReference type="Proteomes" id="UP000509667">
    <property type="component" value="Chromosome"/>
</dbReference>
<dbReference type="KEGG" id="hrr:HZS55_02490"/>
<dbReference type="PRINTS" id="PR00080">
    <property type="entry name" value="SDRFAMILY"/>
</dbReference>
<accession>A0A7D5P0R8</accession>
<dbReference type="InterPro" id="IPR057326">
    <property type="entry name" value="KR_dom"/>
</dbReference>
<dbReference type="GO" id="GO:0016491">
    <property type="term" value="F:oxidoreductase activity"/>
    <property type="evidence" value="ECO:0007669"/>
    <property type="project" value="UniProtKB-KW"/>
</dbReference>
<dbReference type="EMBL" id="CP058910">
    <property type="protein sequence ID" value="QLH76241.1"/>
    <property type="molecule type" value="Genomic_DNA"/>
</dbReference>
<dbReference type="PRINTS" id="PR00081">
    <property type="entry name" value="GDHRDH"/>
</dbReference>
<gene>
    <name evidence="5" type="ORF">HZS55_02490</name>
</gene>
<dbReference type="PROSITE" id="PS00061">
    <property type="entry name" value="ADH_SHORT"/>
    <property type="match status" value="1"/>
</dbReference>
<comment type="similarity">
    <text evidence="1 3">Belongs to the short-chain dehydrogenases/reductases (SDR) family.</text>
</comment>
<dbReference type="Gene3D" id="3.40.50.720">
    <property type="entry name" value="NAD(P)-binding Rossmann-like Domain"/>
    <property type="match status" value="1"/>
</dbReference>
<dbReference type="GeneID" id="56076695"/>
<evidence type="ECO:0000256" key="2">
    <source>
        <dbReference type="ARBA" id="ARBA00023002"/>
    </source>
</evidence>
<dbReference type="SMART" id="SM00822">
    <property type="entry name" value="PKS_KR"/>
    <property type="match status" value="1"/>
</dbReference>
<evidence type="ECO:0000259" key="4">
    <source>
        <dbReference type="SMART" id="SM00822"/>
    </source>
</evidence>
<dbReference type="RefSeq" id="WP_179910183.1">
    <property type="nucleotide sequence ID" value="NZ_CP058910.1"/>
</dbReference>
<protein>
    <submittedName>
        <fullName evidence="5">SDR family NAD(P)-dependent oxidoreductase</fullName>
    </submittedName>
</protein>
<dbReference type="InterPro" id="IPR036291">
    <property type="entry name" value="NAD(P)-bd_dom_sf"/>
</dbReference>
<sequence>MSRNDESVRAVGGDGGGPVVLVTGAGGGIGSAIALGFAERGWRVYATDVATPLPERVRARCETRALDVTDDERCERVVDEVVAEAGRLDCLVNNAGYAEAGPVEDVPVDAAREGFDVLVHGPHRLARAALPHMRERGRGRIVTVSSVMGLLASPGLGAYAAGKAAVESLHDALRVELRTSGVDVSLVEPAWVETDFADAARRRLAGRERTPAYTRTYAGLDDGWVLDGNPLAVGPERVAAAVVRAAEADDPKARYPVGRFARFVRWANWLPAPAIDAIQAGYERATATVGRLIG</sequence>
<dbReference type="SUPFAM" id="SSF51735">
    <property type="entry name" value="NAD(P)-binding Rossmann-fold domains"/>
    <property type="match status" value="1"/>
</dbReference>
<proteinExistence type="inferred from homology"/>
<organism evidence="5 6">
    <name type="scientific">Halosimplex rubrum</name>
    <dbReference type="NCBI Taxonomy" id="869889"/>
    <lineage>
        <taxon>Archaea</taxon>
        <taxon>Methanobacteriati</taxon>
        <taxon>Methanobacteriota</taxon>
        <taxon>Stenosarchaea group</taxon>
        <taxon>Halobacteria</taxon>
        <taxon>Halobacteriales</taxon>
        <taxon>Haloarculaceae</taxon>
        <taxon>Halosimplex</taxon>
    </lineage>
</organism>
<dbReference type="Pfam" id="PF00106">
    <property type="entry name" value="adh_short"/>
    <property type="match status" value="1"/>
</dbReference>
<dbReference type="PANTHER" id="PTHR44169">
    <property type="entry name" value="NADPH-DEPENDENT 1-ACYLDIHYDROXYACETONE PHOSPHATE REDUCTASE"/>
    <property type="match status" value="1"/>
</dbReference>
<dbReference type="PANTHER" id="PTHR44169:SF6">
    <property type="entry name" value="NADPH-DEPENDENT 1-ACYLDIHYDROXYACETONE PHOSPHATE REDUCTASE"/>
    <property type="match status" value="1"/>
</dbReference>
<evidence type="ECO:0000313" key="6">
    <source>
        <dbReference type="Proteomes" id="UP000509667"/>
    </source>
</evidence>
<dbReference type="InterPro" id="IPR020904">
    <property type="entry name" value="Sc_DH/Rdtase_CS"/>
</dbReference>
<reference evidence="5 6" key="1">
    <citation type="submission" date="2020-07" db="EMBL/GenBank/DDBJ databases">
        <title>Halosimplex pelagicum sp. nov. and Halosimplex rubrum sp. nov., isolated from salted brown alga Laminaria, and emended description of the genus Halosimplex.</title>
        <authorList>
            <person name="Cui H."/>
        </authorList>
    </citation>
    <scope>NUCLEOTIDE SEQUENCE [LARGE SCALE GENOMIC DNA]</scope>
    <source>
        <strain evidence="5 6">R27</strain>
    </source>
</reference>
<name>A0A7D5P0R8_9EURY</name>
<dbReference type="InterPro" id="IPR002347">
    <property type="entry name" value="SDR_fam"/>
</dbReference>
<feature type="domain" description="Ketoreductase" evidence="4">
    <location>
        <begin position="18"/>
        <end position="194"/>
    </location>
</feature>
<keyword evidence="2" id="KW-0560">Oxidoreductase</keyword>
<evidence type="ECO:0000256" key="3">
    <source>
        <dbReference type="RuleBase" id="RU000363"/>
    </source>
</evidence>
<evidence type="ECO:0000313" key="5">
    <source>
        <dbReference type="EMBL" id="QLH76241.1"/>
    </source>
</evidence>
<dbReference type="OrthoDB" id="7442at2157"/>